<dbReference type="PROSITE" id="PS00028">
    <property type="entry name" value="ZINC_FINGER_C2H2_1"/>
    <property type="match status" value="1"/>
</dbReference>
<evidence type="ECO:0000256" key="2">
    <source>
        <dbReference type="SAM" id="MobiDB-lite"/>
    </source>
</evidence>
<feature type="region of interest" description="Disordered" evidence="2">
    <location>
        <begin position="22"/>
        <end position="51"/>
    </location>
</feature>
<evidence type="ECO:0000313" key="4">
    <source>
        <dbReference type="EMBL" id="KMS64574.1"/>
    </source>
</evidence>
<dbReference type="GO" id="GO:0008270">
    <property type="term" value="F:zinc ion binding"/>
    <property type="evidence" value="ECO:0007669"/>
    <property type="project" value="UniProtKB-KW"/>
</dbReference>
<gene>
    <name evidence="4" type="ORF">BVRB_018900</name>
</gene>
<dbReference type="Proteomes" id="UP000035740">
    <property type="component" value="Unassembled WGS sequence"/>
</dbReference>
<proteinExistence type="predicted"/>
<feature type="domain" description="C2H2-type" evidence="3">
    <location>
        <begin position="120"/>
        <end position="143"/>
    </location>
</feature>
<keyword evidence="1" id="KW-0862">Zinc</keyword>
<evidence type="ECO:0000313" key="5">
    <source>
        <dbReference type="Proteomes" id="UP000035740"/>
    </source>
</evidence>
<sequence length="341" mass="38950">MVDISDVVFDAAKQRLVRELVNRKDPLSTPGASSDHAADEPAPGDQSDEESLSAAIAAARDSLGRWPPEYETDQWKHQDILWDLRCRLYRADPSKIDVVAQHREVLKSSCEESNLAFLAYSCAACYRPFQHNNYLRDHVSSAHQFLWKLHKKRYGLGYFRARNLPNPAVRPGSWTSSACEMDRDPPDIHDILKKVQLCCQTLGIAEEEIVQQQVPLDDFQRGLVERALFYYQNRYYGAERCVDKDMLAAHLQRNPLRLQDEIAAVCAICMKPWASKHNCLIHIGIAPSHSRKRTREGTSRPTTCDAVGHQAVLQEFCKQYFESTGTYLTVEKVVEEFVIER</sequence>
<dbReference type="InterPro" id="IPR013087">
    <property type="entry name" value="Znf_C2H2_type"/>
</dbReference>
<dbReference type="PROSITE" id="PS50157">
    <property type="entry name" value="ZINC_FINGER_C2H2_2"/>
    <property type="match status" value="1"/>
</dbReference>
<reference evidence="4 5" key="1">
    <citation type="journal article" date="2014" name="Nature">
        <title>The genome of the recently domesticated crop plant sugar beet (Beta vulgaris).</title>
        <authorList>
            <person name="Dohm J.C."/>
            <person name="Minoche A.E."/>
            <person name="Holtgrawe D."/>
            <person name="Capella-Gutierrez S."/>
            <person name="Zakrzewski F."/>
            <person name="Tafer H."/>
            <person name="Rupp O."/>
            <person name="Sorensen T.R."/>
            <person name="Stracke R."/>
            <person name="Reinhardt R."/>
            <person name="Goesmann A."/>
            <person name="Kraft T."/>
            <person name="Schulz B."/>
            <person name="Stadler P.F."/>
            <person name="Schmidt T."/>
            <person name="Gabaldon T."/>
            <person name="Lehrach H."/>
            <person name="Weisshaar B."/>
            <person name="Himmelbauer H."/>
        </authorList>
    </citation>
    <scope>NUCLEOTIDE SEQUENCE [LARGE SCALE GENOMIC DNA]</scope>
    <source>
        <tissue evidence="4">Taproot</tissue>
    </source>
</reference>
<keyword evidence="5" id="KW-1185">Reference proteome</keyword>
<protein>
    <recommendedName>
        <fullName evidence="3">C2H2-type domain-containing protein</fullName>
    </recommendedName>
</protein>
<evidence type="ECO:0000256" key="1">
    <source>
        <dbReference type="PROSITE-ProRule" id="PRU00042"/>
    </source>
</evidence>
<feature type="non-terminal residue" evidence="4">
    <location>
        <position position="341"/>
    </location>
</feature>
<name>A0A0J7YLK1_BETVV</name>
<dbReference type="EMBL" id="KQ127817">
    <property type="protein sequence ID" value="KMS64574.1"/>
    <property type="molecule type" value="Genomic_DNA"/>
</dbReference>
<accession>A0A0J7YLK1</accession>
<dbReference type="AlphaFoldDB" id="A0A0J7YLK1"/>
<dbReference type="Gramene" id="KMS64574">
    <property type="protein sequence ID" value="KMS64574"/>
    <property type="gene ID" value="BVRB_018900"/>
</dbReference>
<evidence type="ECO:0000259" key="3">
    <source>
        <dbReference type="PROSITE" id="PS50157"/>
    </source>
</evidence>
<keyword evidence="1" id="KW-0863">Zinc-finger</keyword>
<keyword evidence="1" id="KW-0479">Metal-binding</keyword>
<organism evidence="4 5">
    <name type="scientific">Beta vulgaris subsp. vulgaris</name>
    <name type="common">Beet</name>
    <dbReference type="NCBI Taxonomy" id="3555"/>
    <lineage>
        <taxon>Eukaryota</taxon>
        <taxon>Viridiplantae</taxon>
        <taxon>Streptophyta</taxon>
        <taxon>Embryophyta</taxon>
        <taxon>Tracheophyta</taxon>
        <taxon>Spermatophyta</taxon>
        <taxon>Magnoliopsida</taxon>
        <taxon>eudicotyledons</taxon>
        <taxon>Gunneridae</taxon>
        <taxon>Pentapetalae</taxon>
        <taxon>Caryophyllales</taxon>
        <taxon>Chenopodiaceae</taxon>
        <taxon>Betoideae</taxon>
        <taxon>Beta</taxon>
    </lineage>
</organism>